<keyword evidence="1 7" id="KW-1003">Cell membrane</keyword>
<dbReference type="GO" id="GO:0043093">
    <property type="term" value="P:FtsZ-dependent cytokinesis"/>
    <property type="evidence" value="ECO:0007669"/>
    <property type="project" value="UniProtKB-UniRule"/>
</dbReference>
<dbReference type="AlphaFoldDB" id="A0A6I0FAK9"/>
<feature type="transmembrane region" description="Helical" evidence="7">
    <location>
        <begin position="41"/>
        <end position="61"/>
    </location>
</feature>
<dbReference type="GO" id="GO:0032153">
    <property type="term" value="C:cell division site"/>
    <property type="evidence" value="ECO:0007669"/>
    <property type="project" value="UniProtKB-UniRule"/>
</dbReference>
<dbReference type="EMBL" id="WBXO01000001">
    <property type="protein sequence ID" value="KAB2954528.1"/>
    <property type="molecule type" value="Genomic_DNA"/>
</dbReference>
<protein>
    <recommendedName>
        <fullName evidence="7">Cell division protein FtsL</fullName>
    </recommendedName>
</protein>
<keyword evidence="5 7" id="KW-0472">Membrane</keyword>
<evidence type="ECO:0000256" key="1">
    <source>
        <dbReference type="ARBA" id="ARBA00022475"/>
    </source>
</evidence>
<keyword evidence="4 7" id="KW-1133">Transmembrane helix</keyword>
<comment type="caution">
    <text evidence="8">The sequence shown here is derived from an EMBL/GenBank/DDBJ whole genome shotgun (WGS) entry which is preliminary data.</text>
</comment>
<dbReference type="HAMAP" id="MF_00910">
    <property type="entry name" value="FtsL"/>
    <property type="match status" value="1"/>
</dbReference>
<comment type="function">
    <text evidence="7">Essential cell division protein.</text>
</comment>
<evidence type="ECO:0000256" key="2">
    <source>
        <dbReference type="ARBA" id="ARBA00022618"/>
    </source>
</evidence>
<evidence type="ECO:0000256" key="3">
    <source>
        <dbReference type="ARBA" id="ARBA00022692"/>
    </source>
</evidence>
<name>A0A6I0FAK9_9FIRM</name>
<keyword evidence="9" id="KW-1185">Reference proteome</keyword>
<evidence type="ECO:0000256" key="7">
    <source>
        <dbReference type="HAMAP-Rule" id="MF_00910"/>
    </source>
</evidence>
<dbReference type="RefSeq" id="WP_151618059.1">
    <property type="nucleotide sequence ID" value="NZ_WBXO01000001.1"/>
</dbReference>
<comment type="subcellular location">
    <subcellularLocation>
        <location evidence="7">Cell membrane</location>
        <topology evidence="7">Single-pass type II membrane protein</topology>
    </subcellularLocation>
    <text evidence="7">Localizes to the division septum where it forms a ring structure.</text>
</comment>
<dbReference type="Proteomes" id="UP000468766">
    <property type="component" value="Unassembled WGS sequence"/>
</dbReference>
<evidence type="ECO:0000256" key="4">
    <source>
        <dbReference type="ARBA" id="ARBA00022989"/>
    </source>
</evidence>
<dbReference type="OrthoDB" id="2082132at2"/>
<evidence type="ECO:0000256" key="5">
    <source>
        <dbReference type="ARBA" id="ARBA00023136"/>
    </source>
</evidence>
<keyword evidence="3 7" id="KW-0812">Transmembrane</keyword>
<evidence type="ECO:0000256" key="6">
    <source>
        <dbReference type="ARBA" id="ARBA00023306"/>
    </source>
</evidence>
<gene>
    <name evidence="7" type="primary">ftsL</name>
    <name evidence="8" type="ORF">F9B85_02305</name>
</gene>
<evidence type="ECO:0000313" key="9">
    <source>
        <dbReference type="Proteomes" id="UP000468766"/>
    </source>
</evidence>
<dbReference type="GO" id="GO:0005886">
    <property type="term" value="C:plasma membrane"/>
    <property type="evidence" value="ECO:0007669"/>
    <property type="project" value="UniProtKB-SubCell"/>
</dbReference>
<evidence type="ECO:0000313" key="8">
    <source>
        <dbReference type="EMBL" id="KAB2954528.1"/>
    </source>
</evidence>
<organism evidence="8 9">
    <name type="scientific">Heliorestis acidaminivorans</name>
    <dbReference type="NCBI Taxonomy" id="553427"/>
    <lineage>
        <taxon>Bacteria</taxon>
        <taxon>Bacillati</taxon>
        <taxon>Bacillota</taxon>
        <taxon>Clostridia</taxon>
        <taxon>Eubacteriales</taxon>
        <taxon>Heliobacteriaceae</taxon>
        <taxon>Heliorestis</taxon>
    </lineage>
</organism>
<comment type="similarity">
    <text evidence="7">Belongs to the FtsL family.</text>
</comment>
<proteinExistence type="inferred from homology"/>
<reference evidence="8 9" key="1">
    <citation type="submission" date="2019-10" db="EMBL/GenBank/DDBJ databases">
        <title>Whole-genome sequence of the extremophile Heliorestis acidaminivorans DSM 24790.</title>
        <authorList>
            <person name="Kyndt J.A."/>
            <person name="Meyer T.E."/>
        </authorList>
    </citation>
    <scope>NUCLEOTIDE SEQUENCE [LARGE SCALE GENOMIC DNA]</scope>
    <source>
        <strain evidence="8 9">DSM 24790</strain>
    </source>
</reference>
<accession>A0A6I0FAK9</accession>
<keyword evidence="6 7" id="KW-0131">Cell cycle</keyword>
<dbReference type="InterPro" id="IPR011922">
    <property type="entry name" value="Cell_div_FtsL"/>
</dbReference>
<sequence length="179" mass="19536">MKQATAQVLKPIEHYDTAGSKQEEQTVIVKKRRSRKNQRNLVAATLVLMGCGLMVVAQYAAVAHMGKEVQDIRQELTVERNAVDYLQVEINRLQSLDRIENIAMVQLGMQAPTGAQIVSVHNSGVSSKTVAAVAEAKEVKEDEVALTAKQEPPVGTNPLLAALTRFFSKLSNITLLAQS</sequence>
<keyword evidence="2 7" id="KW-0132">Cell division</keyword>